<name>A0A5B7F4B9_PORTR</name>
<dbReference type="AlphaFoldDB" id="A0A5B7F4B9"/>
<keyword evidence="4" id="KW-1185">Reference proteome</keyword>
<sequence length="113" mass="12716">MKTNSIKVDQPVSRGHLEEGSVSPLKPTRLPLRPGKRVEVQWRREELSCSMDRTEWFGDDNRRVVVAMVVVVVVVVVVEVVEVVVVEVDVMVVVVVMEGMKMMIGKIIMIAKC</sequence>
<accession>A0A5B7F4B9</accession>
<reference evidence="3 4" key="1">
    <citation type="submission" date="2019-05" db="EMBL/GenBank/DDBJ databases">
        <title>Another draft genome of Portunus trituberculatus and its Hox gene families provides insights of decapod evolution.</title>
        <authorList>
            <person name="Jeong J.-H."/>
            <person name="Song I."/>
            <person name="Kim S."/>
            <person name="Choi T."/>
            <person name="Kim D."/>
            <person name="Ryu S."/>
            <person name="Kim W."/>
        </authorList>
    </citation>
    <scope>NUCLEOTIDE SEQUENCE [LARGE SCALE GENOMIC DNA]</scope>
    <source>
        <tissue evidence="3">Muscle</tissue>
    </source>
</reference>
<dbReference type="EMBL" id="VSRR010004676">
    <property type="protein sequence ID" value="MPC40397.1"/>
    <property type="molecule type" value="Genomic_DNA"/>
</dbReference>
<feature type="transmembrane region" description="Helical" evidence="2">
    <location>
        <begin position="64"/>
        <end position="97"/>
    </location>
</feature>
<keyword evidence="2" id="KW-1133">Transmembrane helix</keyword>
<keyword evidence="2" id="KW-0472">Membrane</keyword>
<evidence type="ECO:0000313" key="3">
    <source>
        <dbReference type="EMBL" id="MPC40397.1"/>
    </source>
</evidence>
<protein>
    <submittedName>
        <fullName evidence="3">Uncharacterized protein</fullName>
    </submittedName>
</protein>
<gene>
    <name evidence="3" type="ORF">E2C01_033952</name>
</gene>
<evidence type="ECO:0000313" key="4">
    <source>
        <dbReference type="Proteomes" id="UP000324222"/>
    </source>
</evidence>
<comment type="caution">
    <text evidence="3">The sequence shown here is derived from an EMBL/GenBank/DDBJ whole genome shotgun (WGS) entry which is preliminary data.</text>
</comment>
<evidence type="ECO:0000256" key="1">
    <source>
        <dbReference type="SAM" id="MobiDB-lite"/>
    </source>
</evidence>
<organism evidence="3 4">
    <name type="scientific">Portunus trituberculatus</name>
    <name type="common">Swimming crab</name>
    <name type="synonym">Neptunus trituberculatus</name>
    <dbReference type="NCBI Taxonomy" id="210409"/>
    <lineage>
        <taxon>Eukaryota</taxon>
        <taxon>Metazoa</taxon>
        <taxon>Ecdysozoa</taxon>
        <taxon>Arthropoda</taxon>
        <taxon>Crustacea</taxon>
        <taxon>Multicrustacea</taxon>
        <taxon>Malacostraca</taxon>
        <taxon>Eumalacostraca</taxon>
        <taxon>Eucarida</taxon>
        <taxon>Decapoda</taxon>
        <taxon>Pleocyemata</taxon>
        <taxon>Brachyura</taxon>
        <taxon>Eubrachyura</taxon>
        <taxon>Portunoidea</taxon>
        <taxon>Portunidae</taxon>
        <taxon>Portuninae</taxon>
        <taxon>Portunus</taxon>
    </lineage>
</organism>
<evidence type="ECO:0000256" key="2">
    <source>
        <dbReference type="SAM" id="Phobius"/>
    </source>
</evidence>
<keyword evidence="2" id="KW-0812">Transmembrane</keyword>
<proteinExistence type="predicted"/>
<feature type="region of interest" description="Disordered" evidence="1">
    <location>
        <begin position="1"/>
        <end position="26"/>
    </location>
</feature>
<dbReference type="Proteomes" id="UP000324222">
    <property type="component" value="Unassembled WGS sequence"/>
</dbReference>